<dbReference type="Proteomes" id="UP000825890">
    <property type="component" value="Unassembled WGS sequence"/>
</dbReference>
<keyword evidence="2" id="KW-1185">Reference proteome</keyword>
<evidence type="ECO:0008006" key="3">
    <source>
        <dbReference type="Google" id="ProtNLM"/>
    </source>
</evidence>
<dbReference type="OrthoDB" id="10310010at2759"/>
<name>A0A9P3CC06_9PEZI</name>
<proteinExistence type="predicted"/>
<organism evidence="1 2">
    <name type="scientific">Cercospora kikuchii</name>
    <dbReference type="NCBI Taxonomy" id="84275"/>
    <lineage>
        <taxon>Eukaryota</taxon>
        <taxon>Fungi</taxon>
        <taxon>Dikarya</taxon>
        <taxon>Ascomycota</taxon>
        <taxon>Pezizomycotina</taxon>
        <taxon>Dothideomycetes</taxon>
        <taxon>Dothideomycetidae</taxon>
        <taxon>Mycosphaerellales</taxon>
        <taxon>Mycosphaerellaceae</taxon>
        <taxon>Cercospora</taxon>
    </lineage>
</organism>
<reference evidence="1 2" key="1">
    <citation type="submission" date="2021-01" db="EMBL/GenBank/DDBJ databases">
        <title>Cercospora kikuchii MAFF 305040 whole genome shotgun sequence.</title>
        <authorList>
            <person name="Kashiwa T."/>
            <person name="Suzuki T."/>
        </authorList>
    </citation>
    <scope>NUCLEOTIDE SEQUENCE [LARGE SCALE GENOMIC DNA]</scope>
    <source>
        <strain evidence="1 2">MAFF 305040</strain>
    </source>
</reference>
<dbReference type="GeneID" id="68286598"/>
<dbReference type="RefSeq" id="XP_044652067.1">
    <property type="nucleotide sequence ID" value="XM_044796132.1"/>
</dbReference>
<protein>
    <recommendedName>
        <fullName evidence="3">F-box domain-containing protein</fullName>
    </recommendedName>
</protein>
<comment type="caution">
    <text evidence="1">The sequence shown here is derived from an EMBL/GenBank/DDBJ whole genome shotgun (WGS) entry which is preliminary data.</text>
</comment>
<evidence type="ECO:0000313" key="2">
    <source>
        <dbReference type="Proteomes" id="UP000825890"/>
    </source>
</evidence>
<evidence type="ECO:0000313" key="1">
    <source>
        <dbReference type="EMBL" id="GIZ37580.1"/>
    </source>
</evidence>
<dbReference type="AlphaFoldDB" id="A0A9P3CC06"/>
<accession>A0A9P3CC06</accession>
<dbReference type="EMBL" id="BOLY01000001">
    <property type="protein sequence ID" value="GIZ37580.1"/>
    <property type="molecule type" value="Genomic_DNA"/>
</dbReference>
<gene>
    <name evidence="1" type="ORF">CKM354_000102300</name>
</gene>
<sequence>MAFKKWLKKKSKSLRRSLLPNSGAPDNTSLIPGFDRPFTETPEVFNIAELLEQVQIGLELEDLLRFRHVCEKWNDSFKKSITLLHHRFLKPSQGSEWLLPPVLPRPHQMEMVTREPGRGQKA</sequence>